<organism evidence="7 8">
    <name type="scientific">Bradyrhizobium algeriense</name>
    <dbReference type="NCBI Taxonomy" id="634784"/>
    <lineage>
        <taxon>Bacteria</taxon>
        <taxon>Pseudomonadati</taxon>
        <taxon>Pseudomonadota</taxon>
        <taxon>Alphaproteobacteria</taxon>
        <taxon>Hyphomicrobiales</taxon>
        <taxon>Nitrobacteraceae</taxon>
        <taxon>Bradyrhizobium</taxon>
    </lineage>
</organism>
<keyword evidence="3" id="KW-0547">Nucleotide-binding</keyword>
<comment type="similarity">
    <text evidence="1">Belongs to the ABC transporter superfamily.</text>
</comment>
<sequence length="185" mass="20025">MPVASGDVLIDGRPIAGLRPEQVRRLGVAAVPEGHHVLGELSVIDNLRVAGHHLPGRKREDGIEAALDTFPELRQKLDARAGSLSGGQQQMVVLAQAIVDRPRYILADELSFGLASVIVARLVPAIIQLAADGVGVLLIEQFTHIALRISHRVHVMERGCLRFSGEPEELRQNPDILHSAYLAAN</sequence>
<reference evidence="7 8" key="1">
    <citation type="submission" date="2024-02" db="EMBL/GenBank/DDBJ databases">
        <title>Adaptive strategies in a cosmopolitan and abundant soil bacterium.</title>
        <authorList>
            <person name="Carini P."/>
        </authorList>
    </citation>
    <scope>NUCLEOTIDE SEQUENCE [LARGE SCALE GENOMIC DNA]</scope>
    <source>
        <strain evidence="7 8">AZCC 1608</strain>
    </source>
</reference>
<proteinExistence type="inferred from homology"/>
<gene>
    <name evidence="7" type="ORF">V1286_006625</name>
</gene>
<evidence type="ECO:0000313" key="8">
    <source>
        <dbReference type="Proteomes" id="UP001364224"/>
    </source>
</evidence>
<dbReference type="PANTHER" id="PTHR43820:SF4">
    <property type="entry name" value="HIGH-AFFINITY BRANCHED-CHAIN AMINO ACID TRANSPORT ATP-BINDING PROTEIN LIVF"/>
    <property type="match status" value="1"/>
</dbReference>
<evidence type="ECO:0000313" key="7">
    <source>
        <dbReference type="EMBL" id="MEH2559096.1"/>
    </source>
</evidence>
<dbReference type="EMBL" id="JAZHRV010000001">
    <property type="protein sequence ID" value="MEH2559096.1"/>
    <property type="molecule type" value="Genomic_DNA"/>
</dbReference>
<dbReference type="Proteomes" id="UP001364224">
    <property type="component" value="Unassembled WGS sequence"/>
</dbReference>
<dbReference type="InterPro" id="IPR052156">
    <property type="entry name" value="BCAA_Transport_ATP-bd_LivF"/>
</dbReference>
<dbReference type="PROSITE" id="PS00211">
    <property type="entry name" value="ABC_TRANSPORTER_1"/>
    <property type="match status" value="1"/>
</dbReference>
<dbReference type="Gene3D" id="3.40.50.300">
    <property type="entry name" value="P-loop containing nucleotide triphosphate hydrolases"/>
    <property type="match status" value="1"/>
</dbReference>
<evidence type="ECO:0000256" key="3">
    <source>
        <dbReference type="ARBA" id="ARBA00022741"/>
    </source>
</evidence>
<name>A0ABU8BKK8_9BRAD</name>
<evidence type="ECO:0000256" key="2">
    <source>
        <dbReference type="ARBA" id="ARBA00022448"/>
    </source>
</evidence>
<dbReference type="GO" id="GO:0005524">
    <property type="term" value="F:ATP binding"/>
    <property type="evidence" value="ECO:0007669"/>
    <property type="project" value="UniProtKB-KW"/>
</dbReference>
<accession>A0ABU8BKK8</accession>
<dbReference type="InterPro" id="IPR003439">
    <property type="entry name" value="ABC_transporter-like_ATP-bd"/>
</dbReference>
<evidence type="ECO:0000256" key="4">
    <source>
        <dbReference type="ARBA" id="ARBA00022840"/>
    </source>
</evidence>
<keyword evidence="5" id="KW-0029">Amino-acid transport</keyword>
<evidence type="ECO:0000256" key="5">
    <source>
        <dbReference type="ARBA" id="ARBA00022970"/>
    </source>
</evidence>
<comment type="caution">
    <text evidence="7">The sequence shown here is derived from an EMBL/GenBank/DDBJ whole genome shotgun (WGS) entry which is preliminary data.</text>
</comment>
<keyword evidence="4 7" id="KW-0067">ATP-binding</keyword>
<dbReference type="InterPro" id="IPR017871">
    <property type="entry name" value="ABC_transporter-like_CS"/>
</dbReference>
<dbReference type="Pfam" id="PF00005">
    <property type="entry name" value="ABC_tran"/>
    <property type="match status" value="1"/>
</dbReference>
<dbReference type="InterPro" id="IPR027417">
    <property type="entry name" value="P-loop_NTPase"/>
</dbReference>
<evidence type="ECO:0000256" key="1">
    <source>
        <dbReference type="ARBA" id="ARBA00005417"/>
    </source>
</evidence>
<keyword evidence="8" id="KW-1185">Reference proteome</keyword>
<dbReference type="PROSITE" id="PS50893">
    <property type="entry name" value="ABC_TRANSPORTER_2"/>
    <property type="match status" value="1"/>
</dbReference>
<dbReference type="SUPFAM" id="SSF52540">
    <property type="entry name" value="P-loop containing nucleoside triphosphate hydrolases"/>
    <property type="match status" value="1"/>
</dbReference>
<evidence type="ECO:0000259" key="6">
    <source>
        <dbReference type="PROSITE" id="PS50893"/>
    </source>
</evidence>
<protein>
    <submittedName>
        <fullName evidence="7">Branched-chain amino acid transport system ATP-binding protein</fullName>
    </submittedName>
</protein>
<feature type="domain" description="ABC transporter" evidence="6">
    <location>
        <begin position="3"/>
        <end position="183"/>
    </location>
</feature>
<dbReference type="PANTHER" id="PTHR43820">
    <property type="entry name" value="HIGH-AFFINITY BRANCHED-CHAIN AMINO ACID TRANSPORT ATP-BINDING PROTEIN LIVF"/>
    <property type="match status" value="1"/>
</dbReference>
<keyword evidence="2" id="KW-0813">Transport</keyword>